<sequence>MTRDQPVLALSDSDVRLVRDSFEHVSMDLVPLAADFYEILFRKNAELRALFADDLGPQVAKLAHTLSFAVAQLEQRETLHRDLVTLGALHQEKGVETAHYDAVADALVAALARSLGAGWEPRIELAWRKLLKAVGASMLLGAQEAGPG</sequence>
<evidence type="ECO:0000313" key="7">
    <source>
        <dbReference type="EMBL" id="PWG16629.1"/>
    </source>
</evidence>
<dbReference type="RefSeq" id="WP_109389051.1">
    <property type="nucleotide sequence ID" value="NZ_QETF01000011.1"/>
</dbReference>
<evidence type="ECO:0000256" key="1">
    <source>
        <dbReference type="ARBA" id="ARBA00022617"/>
    </source>
</evidence>
<dbReference type="GO" id="GO:0071500">
    <property type="term" value="P:cellular response to nitrosative stress"/>
    <property type="evidence" value="ECO:0007669"/>
    <property type="project" value="TreeGrafter"/>
</dbReference>
<dbReference type="PROSITE" id="PS01033">
    <property type="entry name" value="GLOBIN"/>
    <property type="match status" value="1"/>
</dbReference>
<proteinExistence type="inferred from homology"/>
<dbReference type="GO" id="GO:0046210">
    <property type="term" value="P:nitric oxide catabolic process"/>
    <property type="evidence" value="ECO:0007669"/>
    <property type="project" value="TreeGrafter"/>
</dbReference>
<name>A0A2V1P280_9RHOB</name>
<dbReference type="GO" id="GO:0019825">
    <property type="term" value="F:oxygen binding"/>
    <property type="evidence" value="ECO:0007669"/>
    <property type="project" value="InterPro"/>
</dbReference>
<dbReference type="GO" id="GO:0020037">
    <property type="term" value="F:heme binding"/>
    <property type="evidence" value="ECO:0007669"/>
    <property type="project" value="InterPro"/>
</dbReference>
<reference evidence="8" key="1">
    <citation type="submission" date="2018-05" db="EMBL/GenBank/DDBJ databases">
        <authorList>
            <person name="Du Z."/>
            <person name="Wang X."/>
        </authorList>
    </citation>
    <scope>NUCLEOTIDE SEQUENCE [LARGE SCALE GENOMIC DNA]</scope>
    <source>
        <strain evidence="8">WDS4C29</strain>
    </source>
</reference>
<dbReference type="Pfam" id="PF00042">
    <property type="entry name" value="Globin"/>
    <property type="match status" value="1"/>
</dbReference>
<keyword evidence="5" id="KW-0813">Transport</keyword>
<keyword evidence="2 5" id="KW-0561">Oxygen transport</keyword>
<keyword evidence="3" id="KW-0479">Metal-binding</keyword>
<comment type="similarity">
    <text evidence="5">Belongs to the globin family.</text>
</comment>
<dbReference type="InterPro" id="IPR012292">
    <property type="entry name" value="Globin/Proto"/>
</dbReference>
<dbReference type="PANTHER" id="PTHR43396:SF3">
    <property type="entry name" value="FLAVOHEMOPROTEIN"/>
    <property type="match status" value="1"/>
</dbReference>
<comment type="caution">
    <text evidence="7">The sequence shown here is derived from an EMBL/GenBank/DDBJ whole genome shotgun (WGS) entry which is preliminary data.</text>
</comment>
<dbReference type="GO" id="GO:0046872">
    <property type="term" value="F:metal ion binding"/>
    <property type="evidence" value="ECO:0007669"/>
    <property type="project" value="UniProtKB-KW"/>
</dbReference>
<dbReference type="Proteomes" id="UP000245293">
    <property type="component" value="Unassembled WGS sequence"/>
</dbReference>
<keyword evidence="4" id="KW-0408">Iron</keyword>
<dbReference type="PANTHER" id="PTHR43396">
    <property type="entry name" value="FLAVOHEMOPROTEIN"/>
    <property type="match status" value="1"/>
</dbReference>
<dbReference type="OrthoDB" id="3213438at2"/>
<dbReference type="Gene3D" id="1.10.490.10">
    <property type="entry name" value="Globins"/>
    <property type="match status" value="1"/>
</dbReference>
<feature type="domain" description="Globin" evidence="6">
    <location>
        <begin position="9"/>
        <end position="143"/>
    </location>
</feature>
<dbReference type="EMBL" id="QETF01000011">
    <property type="protein sequence ID" value="PWG16629.1"/>
    <property type="molecule type" value="Genomic_DNA"/>
</dbReference>
<keyword evidence="8" id="KW-1185">Reference proteome</keyword>
<evidence type="ECO:0000313" key="8">
    <source>
        <dbReference type="Proteomes" id="UP000245293"/>
    </source>
</evidence>
<evidence type="ECO:0000256" key="5">
    <source>
        <dbReference type="RuleBase" id="RU000356"/>
    </source>
</evidence>
<dbReference type="AlphaFoldDB" id="A0A2V1P280"/>
<evidence type="ECO:0000256" key="3">
    <source>
        <dbReference type="ARBA" id="ARBA00022723"/>
    </source>
</evidence>
<dbReference type="GO" id="GO:0005344">
    <property type="term" value="F:oxygen carrier activity"/>
    <property type="evidence" value="ECO:0007669"/>
    <property type="project" value="UniProtKB-KW"/>
</dbReference>
<evidence type="ECO:0000256" key="4">
    <source>
        <dbReference type="ARBA" id="ARBA00023004"/>
    </source>
</evidence>
<accession>A0A2V1P280</accession>
<dbReference type="InterPro" id="IPR009050">
    <property type="entry name" value="Globin-like_sf"/>
</dbReference>
<keyword evidence="1 5" id="KW-0349">Heme</keyword>
<protein>
    <recommendedName>
        <fullName evidence="6">Globin domain-containing protein</fullName>
    </recommendedName>
</protein>
<dbReference type="InterPro" id="IPR000971">
    <property type="entry name" value="Globin"/>
</dbReference>
<dbReference type="GO" id="GO:0008941">
    <property type="term" value="F:nitric oxide dioxygenase NAD(P)H activity"/>
    <property type="evidence" value="ECO:0007669"/>
    <property type="project" value="TreeGrafter"/>
</dbReference>
<gene>
    <name evidence="7" type="ORF">DFK10_10845</name>
</gene>
<evidence type="ECO:0000259" key="6">
    <source>
        <dbReference type="PROSITE" id="PS01033"/>
    </source>
</evidence>
<dbReference type="SUPFAM" id="SSF46458">
    <property type="entry name" value="Globin-like"/>
    <property type="match status" value="1"/>
</dbReference>
<dbReference type="GO" id="GO:0071949">
    <property type="term" value="F:FAD binding"/>
    <property type="evidence" value="ECO:0007669"/>
    <property type="project" value="TreeGrafter"/>
</dbReference>
<organism evidence="7 8">
    <name type="scientific">Salibaculum griseiflavum</name>
    <dbReference type="NCBI Taxonomy" id="1914409"/>
    <lineage>
        <taxon>Bacteria</taxon>
        <taxon>Pseudomonadati</taxon>
        <taxon>Pseudomonadota</taxon>
        <taxon>Alphaproteobacteria</taxon>
        <taxon>Rhodobacterales</taxon>
        <taxon>Roseobacteraceae</taxon>
        <taxon>Salibaculum</taxon>
    </lineage>
</organism>
<evidence type="ECO:0000256" key="2">
    <source>
        <dbReference type="ARBA" id="ARBA00022621"/>
    </source>
</evidence>